<gene>
    <name evidence="2" type="ORF">ACFQZM_37610</name>
</gene>
<protein>
    <submittedName>
        <fullName evidence="2">Helix-turn-helix domain-containing protein</fullName>
    </submittedName>
</protein>
<dbReference type="EMBL" id="JBHTGP010000018">
    <property type="protein sequence ID" value="MFD0690257.1"/>
    <property type="molecule type" value="Genomic_DNA"/>
</dbReference>
<dbReference type="InterPro" id="IPR001387">
    <property type="entry name" value="Cro/C1-type_HTH"/>
</dbReference>
<feature type="domain" description="HTH cro/C1-type" evidence="1">
    <location>
        <begin position="36"/>
        <end position="83"/>
    </location>
</feature>
<evidence type="ECO:0000313" key="3">
    <source>
        <dbReference type="Proteomes" id="UP001597063"/>
    </source>
</evidence>
<dbReference type="SUPFAM" id="SSF47413">
    <property type="entry name" value="lambda repressor-like DNA-binding domains"/>
    <property type="match status" value="1"/>
</dbReference>
<sequence>MDHRAELRAFLRERRARLRPDDVGLRDDGRRRRVPGLRREEVARLAGVSVDYYVHLEQGRARQVSDSVLDAVARALRLTPDEHAYLKRLAHPEGTAAPKPQRVLDGVADVLAALHHRPAYVVGRRTDVLAWNQLAAALFADFTALRPAQRNMARLVFTDPAAPTVYRTWSRKADDVVAYLRFDAARHPGDPALTSLIDELSAASPDFRRRWAAGEVRDKRNGRLTVHHPAVGDLEIRYETLRPAGDPDQALIVWSPTDERAATALTLLGTLTAEPQPNT</sequence>
<dbReference type="Proteomes" id="UP001597063">
    <property type="component" value="Unassembled WGS sequence"/>
</dbReference>
<dbReference type="SMART" id="SM00530">
    <property type="entry name" value="HTH_XRE"/>
    <property type="match status" value="1"/>
</dbReference>
<accession>A0ABW2XV82</accession>
<keyword evidence="3" id="KW-1185">Reference proteome</keyword>
<dbReference type="Gene3D" id="1.10.260.40">
    <property type="entry name" value="lambda repressor-like DNA-binding domains"/>
    <property type="match status" value="1"/>
</dbReference>
<dbReference type="Pfam" id="PF13560">
    <property type="entry name" value="HTH_31"/>
    <property type="match status" value="1"/>
</dbReference>
<dbReference type="PANTHER" id="PTHR35010">
    <property type="entry name" value="BLL4672 PROTEIN-RELATED"/>
    <property type="match status" value="1"/>
</dbReference>
<dbReference type="PANTHER" id="PTHR35010:SF2">
    <property type="entry name" value="BLL4672 PROTEIN"/>
    <property type="match status" value="1"/>
</dbReference>
<name>A0ABW2XV82_9ACTN</name>
<dbReference type="CDD" id="cd00093">
    <property type="entry name" value="HTH_XRE"/>
    <property type="match status" value="1"/>
</dbReference>
<dbReference type="PROSITE" id="PS50943">
    <property type="entry name" value="HTH_CROC1"/>
    <property type="match status" value="1"/>
</dbReference>
<evidence type="ECO:0000313" key="2">
    <source>
        <dbReference type="EMBL" id="MFD0690257.1"/>
    </source>
</evidence>
<dbReference type="Pfam" id="PF17765">
    <property type="entry name" value="MLTR_LBD"/>
    <property type="match status" value="1"/>
</dbReference>
<proteinExistence type="predicted"/>
<comment type="caution">
    <text evidence="2">The sequence shown here is derived from an EMBL/GenBank/DDBJ whole genome shotgun (WGS) entry which is preliminary data.</text>
</comment>
<dbReference type="Gene3D" id="3.30.450.180">
    <property type="match status" value="1"/>
</dbReference>
<dbReference type="InterPro" id="IPR041413">
    <property type="entry name" value="MLTR_LBD"/>
</dbReference>
<evidence type="ECO:0000259" key="1">
    <source>
        <dbReference type="PROSITE" id="PS50943"/>
    </source>
</evidence>
<dbReference type="InterPro" id="IPR010982">
    <property type="entry name" value="Lambda_DNA-bd_dom_sf"/>
</dbReference>
<organism evidence="2 3">
    <name type="scientific">Actinomadura fibrosa</name>
    <dbReference type="NCBI Taxonomy" id="111802"/>
    <lineage>
        <taxon>Bacteria</taxon>
        <taxon>Bacillati</taxon>
        <taxon>Actinomycetota</taxon>
        <taxon>Actinomycetes</taxon>
        <taxon>Streptosporangiales</taxon>
        <taxon>Thermomonosporaceae</taxon>
        <taxon>Actinomadura</taxon>
    </lineage>
</organism>
<reference evidence="3" key="1">
    <citation type="journal article" date="2019" name="Int. J. Syst. Evol. Microbiol.">
        <title>The Global Catalogue of Microorganisms (GCM) 10K type strain sequencing project: providing services to taxonomists for standard genome sequencing and annotation.</title>
        <authorList>
            <consortium name="The Broad Institute Genomics Platform"/>
            <consortium name="The Broad Institute Genome Sequencing Center for Infectious Disease"/>
            <person name="Wu L."/>
            <person name="Ma J."/>
        </authorList>
    </citation>
    <scope>NUCLEOTIDE SEQUENCE [LARGE SCALE GENOMIC DNA]</scope>
    <source>
        <strain evidence="3">JCM 9371</strain>
    </source>
</reference>
<dbReference type="RefSeq" id="WP_242619176.1">
    <property type="nucleotide sequence ID" value="NZ_CAACUY010000038.1"/>
</dbReference>